<dbReference type="Pfam" id="PF12802">
    <property type="entry name" value="MarR_2"/>
    <property type="match status" value="1"/>
</dbReference>
<feature type="domain" description="HTH marR-type" evidence="1">
    <location>
        <begin position="25"/>
        <end position="157"/>
    </location>
</feature>
<organism evidence="2 3">
    <name type="scientific">Neorhizobium phenanthreniclasticum</name>
    <dbReference type="NCBI Taxonomy" id="3157917"/>
    <lineage>
        <taxon>Bacteria</taxon>
        <taxon>Pseudomonadati</taxon>
        <taxon>Pseudomonadota</taxon>
        <taxon>Alphaproteobacteria</taxon>
        <taxon>Hyphomicrobiales</taxon>
        <taxon>Rhizobiaceae</taxon>
        <taxon>Rhizobium/Agrobacterium group</taxon>
        <taxon>Neorhizobium</taxon>
    </lineage>
</organism>
<dbReference type="PANTHER" id="PTHR33164:SF95">
    <property type="entry name" value="TRANSCRIPTIONAL REGULATOR"/>
    <property type="match status" value="1"/>
</dbReference>
<dbReference type="RefSeq" id="WP_210057214.1">
    <property type="nucleotide sequence ID" value="NZ_JBEAAL010000030.1"/>
</dbReference>
<dbReference type="InterPro" id="IPR036390">
    <property type="entry name" value="WH_DNA-bd_sf"/>
</dbReference>
<proteinExistence type="predicted"/>
<reference evidence="2 3" key="1">
    <citation type="submission" date="2024-05" db="EMBL/GenBank/DDBJ databases">
        <title>Neorhizobium sp. Rsf11, a plant growth promoting and heavy metal resistant PAH-degrader.</title>
        <authorList>
            <person name="Golubev S.N."/>
            <person name="Muratova A.Y."/>
            <person name="Markelova M.I."/>
        </authorList>
    </citation>
    <scope>NUCLEOTIDE SEQUENCE [LARGE SCALE GENOMIC DNA]</scope>
    <source>
        <strain evidence="2 3">Rsf11</strain>
    </source>
</reference>
<gene>
    <name evidence="2" type="ORF">ABK249_28025</name>
</gene>
<dbReference type="PROSITE" id="PS50995">
    <property type="entry name" value="HTH_MARR_2"/>
    <property type="match status" value="1"/>
</dbReference>
<protein>
    <submittedName>
        <fullName evidence="2">MarR family transcriptional regulator</fullName>
    </submittedName>
</protein>
<dbReference type="SMART" id="SM00347">
    <property type="entry name" value="HTH_MARR"/>
    <property type="match status" value="1"/>
</dbReference>
<dbReference type="InterPro" id="IPR039422">
    <property type="entry name" value="MarR/SlyA-like"/>
</dbReference>
<name>A0ABV0MCE6_9HYPH</name>
<dbReference type="InterPro" id="IPR036388">
    <property type="entry name" value="WH-like_DNA-bd_sf"/>
</dbReference>
<dbReference type="Proteomes" id="UP001496627">
    <property type="component" value="Unassembled WGS sequence"/>
</dbReference>
<evidence type="ECO:0000313" key="3">
    <source>
        <dbReference type="Proteomes" id="UP001496627"/>
    </source>
</evidence>
<dbReference type="SUPFAM" id="SSF46785">
    <property type="entry name" value="Winged helix' DNA-binding domain"/>
    <property type="match status" value="1"/>
</dbReference>
<keyword evidence="3" id="KW-1185">Reference proteome</keyword>
<dbReference type="PANTHER" id="PTHR33164">
    <property type="entry name" value="TRANSCRIPTIONAL REGULATOR, MARR FAMILY"/>
    <property type="match status" value="1"/>
</dbReference>
<evidence type="ECO:0000313" key="2">
    <source>
        <dbReference type="EMBL" id="MEQ1408785.1"/>
    </source>
</evidence>
<comment type="caution">
    <text evidence="2">The sequence shown here is derived from an EMBL/GenBank/DDBJ whole genome shotgun (WGS) entry which is preliminary data.</text>
</comment>
<dbReference type="InterPro" id="IPR000835">
    <property type="entry name" value="HTH_MarR-typ"/>
</dbReference>
<dbReference type="EMBL" id="JBEAAL010000030">
    <property type="protein sequence ID" value="MEQ1408785.1"/>
    <property type="molecule type" value="Genomic_DNA"/>
</dbReference>
<sequence length="176" mass="19634">MGNESLIERQPAETTGKEDDFRVLTDHPAHLIRRSYQVFLYAFDEAMAGLKLSPVSWIIIATTHSFPGLSVTEVARRAAVDKASCGRTASSLERRGLLRIKKSDTDQRQKLLDLTPAGELLYAKAFGRVERLRSLLLDDLALEEQHQLLTTLTVFLRATGKNTRPSIPAALESEMN</sequence>
<evidence type="ECO:0000259" key="1">
    <source>
        <dbReference type="PROSITE" id="PS50995"/>
    </source>
</evidence>
<accession>A0ABV0MCE6</accession>
<dbReference type="Gene3D" id="1.10.10.10">
    <property type="entry name" value="Winged helix-like DNA-binding domain superfamily/Winged helix DNA-binding domain"/>
    <property type="match status" value="1"/>
</dbReference>